<dbReference type="InterPro" id="IPR036583">
    <property type="entry name" value="23S_rRNA_IVS_sf"/>
</dbReference>
<organism evidence="1 2">
    <name type="scientific">Geobacter benzoatilyticus</name>
    <dbReference type="NCBI Taxonomy" id="2815309"/>
    <lineage>
        <taxon>Bacteria</taxon>
        <taxon>Pseudomonadati</taxon>
        <taxon>Thermodesulfobacteriota</taxon>
        <taxon>Desulfuromonadia</taxon>
        <taxon>Geobacterales</taxon>
        <taxon>Geobacteraceae</taxon>
        <taxon>Geobacter</taxon>
    </lineage>
</organism>
<keyword evidence="2" id="KW-1185">Reference proteome</keyword>
<dbReference type="Pfam" id="PF05635">
    <property type="entry name" value="23S_rRNA_IVP"/>
    <property type="match status" value="1"/>
</dbReference>
<protein>
    <submittedName>
        <fullName evidence="1">Four helix bundle protein</fullName>
    </submittedName>
</protein>
<accession>A0ABX7Q0E5</accession>
<evidence type="ECO:0000313" key="1">
    <source>
        <dbReference type="EMBL" id="QSV44864.1"/>
    </source>
</evidence>
<dbReference type="PANTHER" id="PTHR38471">
    <property type="entry name" value="FOUR HELIX BUNDLE PROTEIN"/>
    <property type="match status" value="1"/>
</dbReference>
<dbReference type="Gene3D" id="1.20.1440.60">
    <property type="entry name" value="23S rRNA-intervening sequence"/>
    <property type="match status" value="1"/>
</dbReference>
<dbReference type="NCBIfam" id="TIGR02436">
    <property type="entry name" value="four helix bundle protein"/>
    <property type="match status" value="1"/>
</dbReference>
<gene>
    <name evidence="1" type="ORF">JZM60_11960</name>
</gene>
<dbReference type="Proteomes" id="UP000663651">
    <property type="component" value="Chromosome"/>
</dbReference>
<proteinExistence type="predicted"/>
<sequence length="125" mass="14132">MEKPHRKLLVWEKSVELASMVYRITDNFPRHEQFGISSQMRRSAVSVPSNIAEGAARKGGKEFANFINISRGSLSELDTQIEIASRTGLLPDSQRQEIEPLMEEVDRLLYGLYRAVGRGREGVAR</sequence>
<dbReference type="InterPro" id="IPR012657">
    <property type="entry name" value="23S_rRNA-intervening_sequence"/>
</dbReference>
<dbReference type="CDD" id="cd16377">
    <property type="entry name" value="23S_rRNA_IVP_like"/>
    <property type="match status" value="1"/>
</dbReference>
<reference evidence="1 2" key="1">
    <citation type="submission" date="2021-03" db="EMBL/GenBank/DDBJ databases">
        <title>Geobacter metallireducens gen. nov. sp. nov., a microorganism capable of coupling the complete oxidation of organic compounds to the reduction of iron and other metals.</title>
        <authorList>
            <person name="Li Y."/>
        </authorList>
    </citation>
    <scope>NUCLEOTIDE SEQUENCE [LARGE SCALE GENOMIC DNA]</scope>
    <source>
        <strain evidence="1 2">Jerry-YX</strain>
    </source>
</reference>
<dbReference type="RefSeq" id="WP_207162678.1">
    <property type="nucleotide sequence ID" value="NZ_CP071382.1"/>
</dbReference>
<dbReference type="PANTHER" id="PTHR38471:SF2">
    <property type="entry name" value="FOUR HELIX BUNDLE PROTEIN"/>
    <property type="match status" value="1"/>
</dbReference>
<evidence type="ECO:0000313" key="2">
    <source>
        <dbReference type="Proteomes" id="UP000663651"/>
    </source>
</evidence>
<name>A0ABX7Q0E5_9BACT</name>
<dbReference type="SUPFAM" id="SSF158446">
    <property type="entry name" value="IVS-encoded protein-like"/>
    <property type="match status" value="1"/>
</dbReference>
<dbReference type="EMBL" id="CP071382">
    <property type="protein sequence ID" value="QSV44864.1"/>
    <property type="molecule type" value="Genomic_DNA"/>
</dbReference>